<dbReference type="SUPFAM" id="SSF53850">
    <property type="entry name" value="Periplasmic binding protein-like II"/>
    <property type="match status" value="1"/>
</dbReference>
<dbReference type="InterPro" id="IPR006059">
    <property type="entry name" value="SBP"/>
</dbReference>
<reference evidence="4 5" key="1">
    <citation type="submission" date="2011-11" db="EMBL/GenBank/DDBJ databases">
        <title>Complete sequence of Spirochaeta sp. grapes.</title>
        <authorList>
            <consortium name="US DOE Joint Genome Institute"/>
            <person name="Lucas S."/>
            <person name="Han J."/>
            <person name="Lapidus A."/>
            <person name="Cheng J.-F."/>
            <person name="Goodwin L."/>
            <person name="Pitluck S."/>
            <person name="Peters L."/>
            <person name="Ovchinnikova G."/>
            <person name="Munk A.C."/>
            <person name="Detter J.C."/>
            <person name="Han C."/>
            <person name="Tapia R."/>
            <person name="Land M."/>
            <person name="Hauser L."/>
            <person name="Kyrpides N."/>
            <person name="Ivanova N."/>
            <person name="Pagani I."/>
            <person name="Ritalahtilisa K."/>
            <person name="Loeffler F."/>
            <person name="Woyke T."/>
        </authorList>
    </citation>
    <scope>NUCLEOTIDE SEQUENCE [LARGE SCALE GENOMIC DNA]</scope>
    <source>
        <strain evidence="5">ATCC BAA-1885 / DSM 22778 / Grapes</strain>
    </source>
</reference>
<dbReference type="InterPro" id="IPR050490">
    <property type="entry name" value="Bact_solute-bd_prot1"/>
</dbReference>
<dbReference type="eggNOG" id="COG1653">
    <property type="taxonomic scope" value="Bacteria"/>
</dbReference>
<dbReference type="STRING" id="158190.SpiGrapes_0062"/>
<dbReference type="CDD" id="cd14748">
    <property type="entry name" value="PBP2_UgpB"/>
    <property type="match status" value="1"/>
</dbReference>
<name>G8QT21_SPHPG</name>
<dbReference type="Gene3D" id="3.40.190.10">
    <property type="entry name" value="Periplasmic binding protein-like II"/>
    <property type="match status" value="2"/>
</dbReference>
<dbReference type="PANTHER" id="PTHR43649:SF30">
    <property type="entry name" value="ABC TRANSPORTER SUBSTRATE-BINDING PROTEIN"/>
    <property type="match status" value="1"/>
</dbReference>
<dbReference type="HOGENOM" id="CLU_031285_3_1_12"/>
<accession>G8QT21</accession>
<dbReference type="PANTHER" id="PTHR43649">
    <property type="entry name" value="ARABINOSE-BINDING PROTEIN-RELATED"/>
    <property type="match status" value="1"/>
</dbReference>
<feature type="signal peptide" evidence="3">
    <location>
        <begin position="1"/>
        <end position="24"/>
    </location>
</feature>
<feature type="chain" id="PRO_5003515163" evidence="3">
    <location>
        <begin position="25"/>
        <end position="429"/>
    </location>
</feature>
<dbReference type="OrthoDB" id="9795467at2"/>
<dbReference type="GO" id="GO:0042597">
    <property type="term" value="C:periplasmic space"/>
    <property type="evidence" value="ECO:0007669"/>
    <property type="project" value="UniProtKB-SubCell"/>
</dbReference>
<dbReference type="AlphaFoldDB" id="G8QT21"/>
<keyword evidence="5" id="KW-1185">Reference proteome</keyword>
<dbReference type="RefSeq" id="WP_014268775.1">
    <property type="nucleotide sequence ID" value="NC_016633.1"/>
</dbReference>
<keyword evidence="3" id="KW-0732">Signal</keyword>
<protein>
    <submittedName>
        <fullName evidence="4">ABC-type sugar transport system, periplasmic component</fullName>
    </submittedName>
</protein>
<evidence type="ECO:0000256" key="3">
    <source>
        <dbReference type="SAM" id="SignalP"/>
    </source>
</evidence>
<evidence type="ECO:0000256" key="1">
    <source>
        <dbReference type="ARBA" id="ARBA00004418"/>
    </source>
</evidence>
<dbReference type="EMBL" id="CP003155">
    <property type="protein sequence ID" value="AEV27926.1"/>
    <property type="molecule type" value="Genomic_DNA"/>
</dbReference>
<evidence type="ECO:0000313" key="4">
    <source>
        <dbReference type="EMBL" id="AEV27926.1"/>
    </source>
</evidence>
<proteinExistence type="inferred from homology"/>
<sequence length="429" mass="47556">MIKKFVFSALLLVLIMLPIGTVFSAPAAEKAPEGPVKIVYWRSLTGIAGDVQDEIVAKFNASQDKIIVEAQFQGAYAELLQKILAALASGEVPDVVLLDSPFVALFAKDGALVSLDDFVKKDTSGFNLKDYIPGLLEDGYYGGSLYALPFMRSTPLLYVNGDMFAEAGLPRRAPVTWDEFREFSRKVTKYNTSGEPVQLGVGFTMGQTSAHWYFQGAVYSFGGLVSDENFGIHLTEEPVLQVARLWQDMVFKDKTAMPSNSHNDFLNKQVAMVFGSTGSMGNLLSRADFQVIPAFLPRQVQNLVPVGGSVLAMTSNDKRRQQAAYEFMKYMTNAENNSLVVIKTGYMPNSTTALNYPATVEYFKENPERKVALEQLQYTRPQASVISLGKGTEILRQMIEKLLIANRDPLTVMQETTADLLKEYNESFK</sequence>
<evidence type="ECO:0000256" key="2">
    <source>
        <dbReference type="ARBA" id="ARBA00008520"/>
    </source>
</evidence>
<keyword evidence="4" id="KW-0813">Transport</keyword>
<evidence type="ECO:0000313" key="5">
    <source>
        <dbReference type="Proteomes" id="UP000005632"/>
    </source>
</evidence>
<dbReference type="Pfam" id="PF13416">
    <property type="entry name" value="SBP_bac_8"/>
    <property type="match status" value="1"/>
</dbReference>
<dbReference type="KEGG" id="sgp:SpiGrapes_0062"/>
<comment type="subcellular location">
    <subcellularLocation>
        <location evidence="1">Periplasm</location>
    </subcellularLocation>
</comment>
<comment type="similarity">
    <text evidence="2">Belongs to the bacterial solute-binding protein 1 family.</text>
</comment>
<dbReference type="Proteomes" id="UP000005632">
    <property type="component" value="Chromosome"/>
</dbReference>
<keyword evidence="4" id="KW-0762">Sugar transport</keyword>
<organism evidence="4 5">
    <name type="scientific">Sphaerochaeta pleomorpha (strain ATCC BAA-1885 / DSM 22778 / Grapes)</name>
    <dbReference type="NCBI Taxonomy" id="158190"/>
    <lineage>
        <taxon>Bacteria</taxon>
        <taxon>Pseudomonadati</taxon>
        <taxon>Spirochaetota</taxon>
        <taxon>Spirochaetia</taxon>
        <taxon>Spirochaetales</taxon>
        <taxon>Sphaerochaetaceae</taxon>
        <taxon>Sphaerochaeta</taxon>
    </lineage>
</organism>
<gene>
    <name evidence="4" type="ordered locus">SpiGrapes_0062</name>
</gene>